<sequence>MRVVSPYSPAWETPSKGSLAVTFVDELEADAPDLEGFTVHVTRQWLENHFKEITWQAFVESGCSVLGATVGIMTGLLPAEGVPVRLKGNPGRGGRSAGARAPRNGGLTAVAVRRLLPFLLLNVVAAIGMWWLPHLLRRYNRPSS</sequence>
<name>A0A150GNP7_GONPE</name>
<dbReference type="AlphaFoldDB" id="A0A150GNP7"/>
<keyword evidence="1" id="KW-0472">Membrane</keyword>
<comment type="caution">
    <text evidence="2">The sequence shown here is derived from an EMBL/GenBank/DDBJ whole genome shotgun (WGS) entry which is preliminary data.</text>
</comment>
<protein>
    <submittedName>
        <fullName evidence="2">Uncharacterized protein</fullName>
    </submittedName>
</protein>
<feature type="transmembrane region" description="Helical" evidence="1">
    <location>
        <begin position="115"/>
        <end position="132"/>
    </location>
</feature>
<dbReference type="Proteomes" id="UP000075714">
    <property type="component" value="Unassembled WGS sequence"/>
</dbReference>
<keyword evidence="1" id="KW-1133">Transmembrane helix</keyword>
<accession>A0A150GNP7</accession>
<dbReference type="OrthoDB" id="532041at2759"/>
<reference evidence="3" key="1">
    <citation type="journal article" date="2016" name="Nat. Commun.">
        <title>The Gonium pectorale genome demonstrates co-option of cell cycle regulation during the evolution of multicellularity.</title>
        <authorList>
            <person name="Hanschen E.R."/>
            <person name="Marriage T.N."/>
            <person name="Ferris P.J."/>
            <person name="Hamaji T."/>
            <person name="Toyoda A."/>
            <person name="Fujiyama A."/>
            <person name="Neme R."/>
            <person name="Noguchi H."/>
            <person name="Minakuchi Y."/>
            <person name="Suzuki M."/>
            <person name="Kawai-Toyooka H."/>
            <person name="Smith D.R."/>
            <person name="Sparks H."/>
            <person name="Anderson J."/>
            <person name="Bakaric R."/>
            <person name="Luria V."/>
            <person name="Karger A."/>
            <person name="Kirschner M.W."/>
            <person name="Durand P.M."/>
            <person name="Michod R.E."/>
            <person name="Nozaki H."/>
            <person name="Olson B.J."/>
        </authorList>
    </citation>
    <scope>NUCLEOTIDE SEQUENCE [LARGE SCALE GENOMIC DNA]</scope>
    <source>
        <strain evidence="3">NIES-2863</strain>
    </source>
</reference>
<keyword evidence="3" id="KW-1185">Reference proteome</keyword>
<evidence type="ECO:0000256" key="1">
    <source>
        <dbReference type="SAM" id="Phobius"/>
    </source>
</evidence>
<dbReference type="EMBL" id="LSYV01000013">
    <property type="protein sequence ID" value="KXZ51463.1"/>
    <property type="molecule type" value="Genomic_DNA"/>
</dbReference>
<evidence type="ECO:0000313" key="2">
    <source>
        <dbReference type="EMBL" id="KXZ51463.1"/>
    </source>
</evidence>
<keyword evidence="1" id="KW-0812">Transmembrane</keyword>
<evidence type="ECO:0000313" key="3">
    <source>
        <dbReference type="Proteomes" id="UP000075714"/>
    </source>
</evidence>
<organism evidence="2 3">
    <name type="scientific">Gonium pectorale</name>
    <name type="common">Green alga</name>
    <dbReference type="NCBI Taxonomy" id="33097"/>
    <lineage>
        <taxon>Eukaryota</taxon>
        <taxon>Viridiplantae</taxon>
        <taxon>Chlorophyta</taxon>
        <taxon>core chlorophytes</taxon>
        <taxon>Chlorophyceae</taxon>
        <taxon>CS clade</taxon>
        <taxon>Chlamydomonadales</taxon>
        <taxon>Volvocaceae</taxon>
        <taxon>Gonium</taxon>
    </lineage>
</organism>
<proteinExistence type="predicted"/>
<gene>
    <name evidence="2" type="ORF">GPECTOR_12g426</name>
</gene>